<keyword evidence="2" id="KW-1185">Reference proteome</keyword>
<sequence>MGLISAIFSVLQVSRTMTALVAMITYLPYVQGAVFDAVISKESKDDIVLHWKLHRKREERTQPMLRSKIIAVANFIRFRGVPFVFREIAYCLLGLIPFAGFPLVLYFKASRKGNRTHRRYYELMEWDRLQVAKFYKLHKGDYTMFGVVALTLEMIPGFNVFFMFTSNIGLALWTVKMHSSFSSEMK</sequence>
<proteinExistence type="predicted"/>
<accession>A0ACD0WE96</accession>
<evidence type="ECO:0000313" key="2">
    <source>
        <dbReference type="Proteomes" id="UP000326582"/>
    </source>
</evidence>
<dbReference type="Proteomes" id="UP000326582">
    <property type="component" value="Chromosome 1"/>
</dbReference>
<reference evidence="2" key="1">
    <citation type="journal article" date="2019" name="MBio">
        <title>Comparative genomics for the elucidation of multidrug resistance (MDR) in Candida lusitaniae.</title>
        <authorList>
            <person name="Kannan A."/>
            <person name="Asner S.A."/>
            <person name="Trachsel E."/>
            <person name="Kelly S."/>
            <person name="Parker J."/>
            <person name="Sanglard D."/>
        </authorList>
    </citation>
    <scope>NUCLEOTIDE SEQUENCE [LARGE SCALE GENOMIC DNA]</scope>
    <source>
        <strain evidence="2">P1</strain>
    </source>
</reference>
<organism evidence="1 2">
    <name type="scientific">Clavispora lusitaniae</name>
    <name type="common">Candida lusitaniae</name>
    <dbReference type="NCBI Taxonomy" id="36911"/>
    <lineage>
        <taxon>Eukaryota</taxon>
        <taxon>Fungi</taxon>
        <taxon>Dikarya</taxon>
        <taxon>Ascomycota</taxon>
        <taxon>Saccharomycotina</taxon>
        <taxon>Pichiomycetes</taxon>
        <taxon>Metschnikowiaceae</taxon>
        <taxon>Clavispora</taxon>
    </lineage>
</organism>
<name>A0ACD0WE96_CLALS</name>
<gene>
    <name evidence="1" type="ORF">EJF14_10946</name>
</gene>
<protein>
    <submittedName>
        <fullName evidence="1">Outer spore wall protein</fullName>
    </submittedName>
</protein>
<evidence type="ECO:0000313" key="1">
    <source>
        <dbReference type="EMBL" id="QFZ25832.1"/>
    </source>
</evidence>
<dbReference type="EMBL" id="CP038484">
    <property type="protein sequence ID" value="QFZ25832.1"/>
    <property type="molecule type" value="Genomic_DNA"/>
</dbReference>